<proteinExistence type="predicted"/>
<comment type="caution">
    <text evidence="7">The sequence shown here is derived from an EMBL/GenBank/DDBJ whole genome shotgun (WGS) entry which is preliminary data.</text>
</comment>
<keyword evidence="2" id="KW-0813">Transport</keyword>
<evidence type="ECO:0000256" key="5">
    <source>
        <dbReference type="SAM" id="SignalP"/>
    </source>
</evidence>
<comment type="subcellular location">
    <subcellularLocation>
        <location evidence="1">Cell membrane</location>
    </subcellularLocation>
</comment>
<organism evidence="7 8">
    <name type="scientific">Lentibacillus juripiscarius</name>
    <dbReference type="NCBI Taxonomy" id="257446"/>
    <lineage>
        <taxon>Bacteria</taxon>
        <taxon>Bacillati</taxon>
        <taxon>Bacillota</taxon>
        <taxon>Bacilli</taxon>
        <taxon>Bacillales</taxon>
        <taxon>Bacillaceae</taxon>
        <taxon>Lentibacillus</taxon>
    </lineage>
</organism>
<gene>
    <name evidence="7" type="ORF">ACFSUO_08020</name>
</gene>
<dbReference type="Gene3D" id="3.10.105.10">
    <property type="entry name" value="Dipeptide-binding Protein, Domain 3"/>
    <property type="match status" value="2"/>
</dbReference>
<feature type="signal peptide" evidence="5">
    <location>
        <begin position="1"/>
        <end position="23"/>
    </location>
</feature>
<keyword evidence="8" id="KW-1185">Reference proteome</keyword>
<evidence type="ECO:0000256" key="1">
    <source>
        <dbReference type="ARBA" id="ARBA00004236"/>
    </source>
</evidence>
<protein>
    <submittedName>
        <fullName evidence="7">Glycine betaine ABC transporter substrate-binding protein</fullName>
    </submittedName>
</protein>
<dbReference type="Gene3D" id="3.40.190.100">
    <property type="entry name" value="Glycine betaine-binding periplasmic protein, domain 2"/>
    <property type="match status" value="1"/>
</dbReference>
<dbReference type="CDD" id="cd13639">
    <property type="entry name" value="PBP2_OpuAC_like"/>
    <property type="match status" value="1"/>
</dbReference>
<dbReference type="PROSITE" id="PS51257">
    <property type="entry name" value="PROKAR_LIPOPROTEIN"/>
    <property type="match status" value="1"/>
</dbReference>
<name>A0ABW5V657_9BACI</name>
<evidence type="ECO:0000259" key="6">
    <source>
        <dbReference type="Pfam" id="PF04069"/>
    </source>
</evidence>
<keyword evidence="4" id="KW-0472">Membrane</keyword>
<evidence type="ECO:0000313" key="7">
    <source>
        <dbReference type="EMBL" id="MFD2760911.1"/>
    </source>
</evidence>
<sequence length="314" mass="34654">MVKKLRVISLVVVMFAFMLSACGNSNTQNENGNDSANNNKNEDTIELGQEELSLPYVSWASTVASVNVVKAVLEDVGYEINAQQVEAGAMFSGLASGSGDFSVGAVTLPNTHADYWDEFGDQIDDIGVTMEESVTMGLTVPSYVNIDSIEDMAENKNNIGDNTDWTIVGIDPGAGEMKITENDVMPGYGLDEWTLQSSSGPAMTAALKRAIESKEPVIVTLWEPHWAFIEWDLKYLEDPENYYGEPDSIHAVAREKLKEDAPAAYKILEQFQWESEDMGEVMSMIHNGMDPEKAGEKWVNDNQDKVETWTEGVK</sequence>
<reference evidence="8" key="1">
    <citation type="journal article" date="2019" name="Int. J. Syst. Evol. Microbiol.">
        <title>The Global Catalogue of Microorganisms (GCM) 10K type strain sequencing project: providing services to taxonomists for standard genome sequencing and annotation.</title>
        <authorList>
            <consortium name="The Broad Institute Genomics Platform"/>
            <consortium name="The Broad Institute Genome Sequencing Center for Infectious Disease"/>
            <person name="Wu L."/>
            <person name="Ma J."/>
        </authorList>
    </citation>
    <scope>NUCLEOTIDE SEQUENCE [LARGE SCALE GENOMIC DNA]</scope>
    <source>
        <strain evidence="8">TISTR 1535</strain>
    </source>
</reference>
<keyword evidence="3" id="KW-1003">Cell membrane</keyword>
<dbReference type="EMBL" id="JBHUNA010000018">
    <property type="protein sequence ID" value="MFD2760911.1"/>
    <property type="molecule type" value="Genomic_DNA"/>
</dbReference>
<dbReference type="Proteomes" id="UP001597502">
    <property type="component" value="Unassembled WGS sequence"/>
</dbReference>
<dbReference type="InterPro" id="IPR007210">
    <property type="entry name" value="ABC_Gly_betaine_transp_sub-bd"/>
</dbReference>
<accession>A0ABW5V657</accession>
<keyword evidence="5" id="KW-0732">Signal</keyword>
<evidence type="ECO:0000256" key="2">
    <source>
        <dbReference type="ARBA" id="ARBA00022448"/>
    </source>
</evidence>
<dbReference type="PANTHER" id="PTHR47737">
    <property type="entry name" value="GLYCINE BETAINE/PROLINE BETAINE TRANSPORT SYSTEM PERMEASE PROTEIN PROW"/>
    <property type="match status" value="1"/>
</dbReference>
<evidence type="ECO:0000313" key="8">
    <source>
        <dbReference type="Proteomes" id="UP001597502"/>
    </source>
</evidence>
<feature type="domain" description="ABC-type glycine betaine transport system substrate-binding" evidence="6">
    <location>
        <begin position="52"/>
        <end position="300"/>
    </location>
</feature>
<dbReference type="Pfam" id="PF04069">
    <property type="entry name" value="OpuAC"/>
    <property type="match status" value="1"/>
</dbReference>
<dbReference type="SUPFAM" id="SSF53850">
    <property type="entry name" value="Periplasmic binding protein-like II"/>
    <property type="match status" value="1"/>
</dbReference>
<dbReference type="RefSeq" id="WP_382392868.1">
    <property type="nucleotide sequence ID" value="NZ_JBHUNA010000018.1"/>
</dbReference>
<feature type="chain" id="PRO_5046834044" evidence="5">
    <location>
        <begin position="24"/>
        <end position="314"/>
    </location>
</feature>
<dbReference type="PANTHER" id="PTHR47737:SF1">
    <property type="entry name" value="GLYCINE BETAINE_PROLINE BETAINE TRANSPORT SYSTEM PERMEASE PROTEIN PROW"/>
    <property type="match status" value="1"/>
</dbReference>
<evidence type="ECO:0000256" key="3">
    <source>
        <dbReference type="ARBA" id="ARBA00022475"/>
    </source>
</evidence>
<evidence type="ECO:0000256" key="4">
    <source>
        <dbReference type="ARBA" id="ARBA00023136"/>
    </source>
</evidence>